<dbReference type="PANTHER" id="PTHR23416">
    <property type="entry name" value="SIALIC ACID SYNTHASE-RELATED"/>
    <property type="match status" value="1"/>
</dbReference>
<dbReference type="GO" id="GO:0005829">
    <property type="term" value="C:cytosol"/>
    <property type="evidence" value="ECO:0007669"/>
    <property type="project" value="TreeGrafter"/>
</dbReference>
<feature type="domain" description="Maltose/galactoside acetyltransferase" evidence="3">
    <location>
        <begin position="4"/>
        <end position="58"/>
    </location>
</feature>
<keyword evidence="5" id="KW-1185">Reference proteome</keyword>
<organism evidence="4 5">
    <name type="scientific">Natronocalculus amylovorans</name>
    <dbReference type="NCBI Taxonomy" id="2917812"/>
    <lineage>
        <taxon>Archaea</taxon>
        <taxon>Methanobacteriati</taxon>
        <taxon>Methanobacteriota</taxon>
        <taxon>Stenosarchaea group</taxon>
        <taxon>Halobacteria</taxon>
        <taxon>Halobacteriales</taxon>
        <taxon>Haloferacaceae</taxon>
        <taxon>Natronocalculus</taxon>
    </lineage>
</organism>
<dbReference type="InterPro" id="IPR001451">
    <property type="entry name" value="Hexapep"/>
</dbReference>
<accession>A0AAE3FV72</accession>
<evidence type="ECO:0000313" key="5">
    <source>
        <dbReference type="Proteomes" id="UP001203207"/>
    </source>
</evidence>
<protein>
    <submittedName>
        <fullName evidence="4">Acetyltransferase</fullName>
    </submittedName>
</protein>
<dbReference type="CDD" id="cd03357">
    <property type="entry name" value="LbH_MAT_GAT"/>
    <property type="match status" value="1"/>
</dbReference>
<dbReference type="InterPro" id="IPR018357">
    <property type="entry name" value="Hexapep_transf_CS"/>
</dbReference>
<proteinExistence type="inferred from homology"/>
<dbReference type="InterPro" id="IPR024688">
    <property type="entry name" value="Mac_dom"/>
</dbReference>
<reference evidence="4" key="2">
    <citation type="submission" date="2022-02" db="EMBL/GenBank/DDBJ databases">
        <authorList>
            <person name="Elcheninov A.G."/>
            <person name="Sorokin D.Y."/>
            <person name="Kublanov I.V."/>
        </authorList>
    </citation>
    <scope>NUCLEOTIDE SEQUENCE</scope>
    <source>
        <strain evidence="4">AArc-St2</strain>
    </source>
</reference>
<dbReference type="Gene3D" id="2.160.10.10">
    <property type="entry name" value="Hexapeptide repeat proteins"/>
    <property type="match status" value="1"/>
</dbReference>
<gene>
    <name evidence="4" type="ORF">AArcSt2_02590</name>
</gene>
<dbReference type="Pfam" id="PF14602">
    <property type="entry name" value="Hexapep_2"/>
    <property type="match status" value="1"/>
</dbReference>
<dbReference type="InterPro" id="IPR011004">
    <property type="entry name" value="Trimer_LpxA-like_sf"/>
</dbReference>
<evidence type="ECO:0000256" key="2">
    <source>
        <dbReference type="ARBA" id="ARBA00022679"/>
    </source>
</evidence>
<dbReference type="FunFam" id="2.160.10.10:FF:000008">
    <property type="entry name" value="Maltose O-acetyltransferase"/>
    <property type="match status" value="1"/>
</dbReference>
<dbReference type="PROSITE" id="PS00101">
    <property type="entry name" value="HEXAPEP_TRANSFERASES"/>
    <property type="match status" value="1"/>
</dbReference>
<evidence type="ECO:0000259" key="3">
    <source>
        <dbReference type="SMART" id="SM01266"/>
    </source>
</evidence>
<evidence type="ECO:0000256" key="1">
    <source>
        <dbReference type="ARBA" id="ARBA00007274"/>
    </source>
</evidence>
<evidence type="ECO:0000313" key="4">
    <source>
        <dbReference type="EMBL" id="MCL9815821.1"/>
    </source>
</evidence>
<dbReference type="AlphaFoldDB" id="A0AAE3FV72"/>
<dbReference type="GO" id="GO:0016407">
    <property type="term" value="F:acetyltransferase activity"/>
    <property type="evidence" value="ECO:0007669"/>
    <property type="project" value="InterPro"/>
</dbReference>
<dbReference type="RefSeq" id="WP_250582711.1">
    <property type="nucleotide sequence ID" value="NZ_JAKRVX010000001.1"/>
</dbReference>
<sequence length="185" mass="19737">MSEKSKMIAGELYDPQDPNLVAERADARSLTEAFNETTVDEPETRWKLITELFGTVGESISIEPTFRCDYGYNIHVGDSFFANFDCVMLDVCPIEIGDNCMLGPSVHIYTATHPLNAAERSSGLEYGNPVTIGDAVWIGGQAVINPGVTVGNQSVIASGAVVTTDVPEGVVVGGNPASVVKKIEQ</sequence>
<dbReference type="GO" id="GO:0008374">
    <property type="term" value="F:O-acyltransferase activity"/>
    <property type="evidence" value="ECO:0007669"/>
    <property type="project" value="TreeGrafter"/>
</dbReference>
<comment type="similarity">
    <text evidence="1">Belongs to the transferase hexapeptide repeat family.</text>
</comment>
<dbReference type="Pfam" id="PF12464">
    <property type="entry name" value="Mac"/>
    <property type="match status" value="1"/>
</dbReference>
<dbReference type="SUPFAM" id="SSF51161">
    <property type="entry name" value="Trimeric LpxA-like enzymes"/>
    <property type="match status" value="1"/>
</dbReference>
<reference evidence="4" key="1">
    <citation type="journal article" date="2022" name="Syst. Appl. Microbiol.">
        <title>Natronocalculus amylovorans gen. nov., sp. nov., and Natranaeroarchaeum aerophilus sp. nov., dominant culturable amylolytic natronoarchaea from hypersaline soda lakes in southwestern Siberia.</title>
        <authorList>
            <person name="Sorokin D.Y."/>
            <person name="Elcheninov A.G."/>
            <person name="Khizhniak T.V."/>
            <person name="Koenen M."/>
            <person name="Bale N.J."/>
            <person name="Damste J.S.S."/>
            <person name="Kublanov I.V."/>
        </authorList>
    </citation>
    <scope>NUCLEOTIDE SEQUENCE</scope>
    <source>
        <strain evidence="4">AArc-St2</strain>
    </source>
</reference>
<comment type="caution">
    <text evidence="4">The sequence shown here is derived from an EMBL/GenBank/DDBJ whole genome shotgun (WGS) entry which is preliminary data.</text>
</comment>
<dbReference type="InterPro" id="IPR051159">
    <property type="entry name" value="Hexapeptide_acetyltransf"/>
</dbReference>
<dbReference type="Proteomes" id="UP001203207">
    <property type="component" value="Unassembled WGS sequence"/>
</dbReference>
<name>A0AAE3FV72_9EURY</name>
<dbReference type="PANTHER" id="PTHR23416:SF23">
    <property type="entry name" value="ACETYLTRANSFERASE C18B11.09C-RELATED"/>
    <property type="match status" value="1"/>
</dbReference>
<dbReference type="EMBL" id="JAKRVX010000001">
    <property type="protein sequence ID" value="MCL9815821.1"/>
    <property type="molecule type" value="Genomic_DNA"/>
</dbReference>
<dbReference type="Pfam" id="PF00132">
    <property type="entry name" value="Hexapep"/>
    <property type="match status" value="1"/>
</dbReference>
<keyword evidence="2" id="KW-0808">Transferase</keyword>
<dbReference type="SMART" id="SM01266">
    <property type="entry name" value="Mac"/>
    <property type="match status" value="1"/>
</dbReference>